<keyword evidence="13 18" id="KW-0520">NAD</keyword>
<dbReference type="PRINTS" id="PR01436">
    <property type="entry name" value="NADHDHGNASE2"/>
</dbReference>
<name>A0A6B9UEN9_9HYME</name>
<evidence type="ECO:0000256" key="11">
    <source>
        <dbReference type="ARBA" id="ARBA00022982"/>
    </source>
</evidence>
<comment type="function">
    <text evidence="18">Core subunit of the mitochondrial membrane respiratory chain NADH dehydrogenase (Complex I) which catalyzes electron transfer from NADH through the respiratory chain, using ubiquinone as an electron acceptor. Essential for the catalytic activity and assembly of complex I.</text>
</comment>
<evidence type="ECO:0000256" key="1">
    <source>
        <dbReference type="ARBA" id="ARBA00003257"/>
    </source>
</evidence>
<evidence type="ECO:0000256" key="13">
    <source>
        <dbReference type="ARBA" id="ARBA00023027"/>
    </source>
</evidence>
<feature type="transmembrane region" description="Helical" evidence="18">
    <location>
        <begin position="74"/>
        <end position="97"/>
    </location>
</feature>
<keyword evidence="7 18" id="KW-0679">Respiratory chain</keyword>
<evidence type="ECO:0000256" key="15">
    <source>
        <dbReference type="ARBA" id="ARBA00023128"/>
    </source>
</evidence>
<evidence type="ECO:0000313" key="20">
    <source>
        <dbReference type="EMBL" id="QHN60234.1"/>
    </source>
</evidence>
<evidence type="ECO:0000256" key="16">
    <source>
        <dbReference type="ARBA" id="ARBA00023136"/>
    </source>
</evidence>
<keyword evidence="11 18" id="KW-0249">Electron transport</keyword>
<dbReference type="PANTHER" id="PTHR46552">
    <property type="entry name" value="NADH-UBIQUINONE OXIDOREDUCTASE CHAIN 2"/>
    <property type="match status" value="1"/>
</dbReference>
<evidence type="ECO:0000256" key="4">
    <source>
        <dbReference type="ARBA" id="ARBA00012944"/>
    </source>
</evidence>
<feature type="transmembrane region" description="Helical" evidence="18">
    <location>
        <begin position="12"/>
        <end position="37"/>
    </location>
</feature>
<feature type="transmembrane region" description="Helical" evidence="18">
    <location>
        <begin position="163"/>
        <end position="181"/>
    </location>
</feature>
<feature type="transmembrane region" description="Helical" evidence="18">
    <location>
        <begin position="225"/>
        <end position="250"/>
    </location>
</feature>
<feature type="transmembrane region" description="Helical" evidence="18">
    <location>
        <begin position="262"/>
        <end position="288"/>
    </location>
</feature>
<dbReference type="InterPro" id="IPR001750">
    <property type="entry name" value="ND/Mrp_TM"/>
</dbReference>
<feature type="transmembrane region" description="Helical" evidence="18">
    <location>
        <begin position="49"/>
        <end position="68"/>
    </location>
</feature>
<keyword evidence="15 18" id="KW-0496">Mitochondrion</keyword>
<dbReference type="EMBL" id="MN123622">
    <property type="protein sequence ID" value="QHN60234.1"/>
    <property type="molecule type" value="Genomic_DNA"/>
</dbReference>
<dbReference type="GO" id="GO:0005743">
    <property type="term" value="C:mitochondrial inner membrane"/>
    <property type="evidence" value="ECO:0007669"/>
    <property type="project" value="UniProtKB-SubCell"/>
</dbReference>
<keyword evidence="14 18" id="KW-0830">Ubiquinone</keyword>
<keyword evidence="12 18" id="KW-1133">Transmembrane helix</keyword>
<proteinExistence type="inferred from homology"/>
<evidence type="ECO:0000259" key="19">
    <source>
        <dbReference type="Pfam" id="PF00361"/>
    </source>
</evidence>
<dbReference type="GO" id="GO:0006120">
    <property type="term" value="P:mitochondrial electron transport, NADH to ubiquinone"/>
    <property type="evidence" value="ECO:0007669"/>
    <property type="project" value="InterPro"/>
</dbReference>
<geneLocation type="mitochondrion" evidence="20"/>
<evidence type="ECO:0000256" key="7">
    <source>
        <dbReference type="ARBA" id="ARBA00022660"/>
    </source>
</evidence>
<feature type="transmembrane region" description="Helical" evidence="18">
    <location>
        <begin position="109"/>
        <end position="129"/>
    </location>
</feature>
<evidence type="ECO:0000256" key="14">
    <source>
        <dbReference type="ARBA" id="ARBA00023075"/>
    </source>
</evidence>
<sequence length="329" mass="39920">MPLLFISNLMIIIVNSWFSMWMIMEISLLSIILILLFDKLMKYEVIMKYFILQTFNSYLYLMTSIVMITNINKYVLLMVMNMSILMKISIIPFHYWYIKMINFMNWNNIFLFTTINKIIPIYILMNIFNLMNNNIMMMNMFILILSSFMSSLFGIYMINLKMIISYSSMIQMSWIMILMMFNEIISMLYFIIYMFVSLTLYMLLNKMNLINLFQMNYIKIFNNKLLILLLMVMFSLSSVPPFLGFLMKWISIDLMLNLNLNFWMMLMLIINSLISSFFYFRIMFINLLNYFMINKMINNYLFLNNNLINYKLITINFMNLFMLLIYEIL</sequence>
<keyword evidence="6" id="KW-0813">Transport</keyword>
<evidence type="ECO:0000256" key="9">
    <source>
        <dbReference type="ARBA" id="ARBA00022792"/>
    </source>
</evidence>
<comment type="function">
    <text evidence="1">Core subunit of the mitochondrial membrane respiratory chain NADH dehydrogenase (Complex I) that is believed to belong to the minimal assembly required for catalysis. Complex I functions in the transfer of electrons from NADH to the respiratory chain. The immediate electron acceptor for the enzyme is believed to be ubiquinone.</text>
</comment>
<dbReference type="EC" id="7.1.1.2" evidence="4 18"/>
<accession>A0A6B9UEN9</accession>
<evidence type="ECO:0000256" key="12">
    <source>
        <dbReference type="ARBA" id="ARBA00022989"/>
    </source>
</evidence>
<evidence type="ECO:0000256" key="6">
    <source>
        <dbReference type="ARBA" id="ARBA00022448"/>
    </source>
</evidence>
<dbReference type="GO" id="GO:0008137">
    <property type="term" value="F:NADH dehydrogenase (ubiquinone) activity"/>
    <property type="evidence" value="ECO:0007669"/>
    <property type="project" value="UniProtKB-EC"/>
</dbReference>
<keyword evidence="8 18" id="KW-0812">Transmembrane</keyword>
<keyword evidence="10 18" id="KW-1278">Translocase</keyword>
<evidence type="ECO:0000256" key="18">
    <source>
        <dbReference type="RuleBase" id="RU003403"/>
    </source>
</evidence>
<keyword evidence="9 18" id="KW-0999">Mitochondrion inner membrane</keyword>
<organism evidence="20">
    <name type="scientific">Tamarixia radiata</name>
    <dbReference type="NCBI Taxonomy" id="459345"/>
    <lineage>
        <taxon>Eukaryota</taxon>
        <taxon>Metazoa</taxon>
        <taxon>Ecdysozoa</taxon>
        <taxon>Arthropoda</taxon>
        <taxon>Hexapoda</taxon>
        <taxon>Insecta</taxon>
        <taxon>Pterygota</taxon>
        <taxon>Neoptera</taxon>
        <taxon>Endopterygota</taxon>
        <taxon>Hymenoptera</taxon>
        <taxon>Apocrita</taxon>
        <taxon>Proctotrupomorpha</taxon>
        <taxon>Chalcidoidea</taxon>
        <taxon>Eulophidae</taxon>
        <taxon>Tetrastichinae</taxon>
        <taxon>Tamarixia</taxon>
    </lineage>
</organism>
<keyword evidence="16 18" id="KW-0472">Membrane</keyword>
<dbReference type="AlphaFoldDB" id="A0A6B9UEN9"/>
<dbReference type="InterPro" id="IPR050175">
    <property type="entry name" value="Complex_I_Subunit_2"/>
</dbReference>
<evidence type="ECO:0000256" key="5">
    <source>
        <dbReference type="ARBA" id="ARBA00021008"/>
    </source>
</evidence>
<gene>
    <name evidence="20" type="primary">ND2</name>
</gene>
<feature type="domain" description="NADH:quinone oxidoreductase/Mrp antiporter transmembrane" evidence="19">
    <location>
        <begin position="15"/>
        <end position="273"/>
    </location>
</feature>
<dbReference type="InterPro" id="IPR003917">
    <property type="entry name" value="NADH_UbQ_OxRdtase_chain2"/>
</dbReference>
<evidence type="ECO:0000256" key="10">
    <source>
        <dbReference type="ARBA" id="ARBA00022967"/>
    </source>
</evidence>
<comment type="subcellular location">
    <subcellularLocation>
        <location evidence="2 18">Mitochondrion inner membrane</location>
        <topology evidence="2 18">Multi-pass membrane protein</topology>
    </subcellularLocation>
</comment>
<reference evidence="20" key="1">
    <citation type="journal article" date="2019" name="Mitochondrial DNA Part B Resour">
        <title>Mitochondrial genome of Tamarixia radiata (Hymenoptera: Chalcidoidea: Eulophidae) and phylogenetic analysis.</title>
        <authorList>
            <person name="Du Y."/>
            <person name="Song X."/>
            <person name="Liu X."/>
            <person name="Ouyang Z."/>
            <person name="Lu Z."/>
        </authorList>
    </citation>
    <scope>NUCLEOTIDE SEQUENCE</scope>
</reference>
<feature type="transmembrane region" description="Helical" evidence="18">
    <location>
        <begin position="187"/>
        <end position="204"/>
    </location>
</feature>
<protein>
    <recommendedName>
        <fullName evidence="5 18">NADH-ubiquinone oxidoreductase chain 2</fullName>
        <ecNumber evidence="4 18">7.1.1.2</ecNumber>
    </recommendedName>
</protein>
<feature type="transmembrane region" description="Helical" evidence="18">
    <location>
        <begin position="135"/>
        <end position="156"/>
    </location>
</feature>
<evidence type="ECO:0000256" key="8">
    <source>
        <dbReference type="ARBA" id="ARBA00022692"/>
    </source>
</evidence>
<comment type="similarity">
    <text evidence="3 18">Belongs to the complex I subunit 2 family.</text>
</comment>
<dbReference type="Pfam" id="PF00361">
    <property type="entry name" value="Proton_antipo_M"/>
    <property type="match status" value="1"/>
</dbReference>
<comment type="catalytic activity">
    <reaction evidence="17 18">
        <text>a ubiquinone + NADH + 5 H(+)(in) = a ubiquinol + NAD(+) + 4 H(+)(out)</text>
        <dbReference type="Rhea" id="RHEA:29091"/>
        <dbReference type="Rhea" id="RHEA-COMP:9565"/>
        <dbReference type="Rhea" id="RHEA-COMP:9566"/>
        <dbReference type="ChEBI" id="CHEBI:15378"/>
        <dbReference type="ChEBI" id="CHEBI:16389"/>
        <dbReference type="ChEBI" id="CHEBI:17976"/>
        <dbReference type="ChEBI" id="CHEBI:57540"/>
        <dbReference type="ChEBI" id="CHEBI:57945"/>
        <dbReference type="EC" id="7.1.1.2"/>
    </reaction>
</comment>
<dbReference type="PANTHER" id="PTHR46552:SF1">
    <property type="entry name" value="NADH-UBIQUINONE OXIDOREDUCTASE CHAIN 2"/>
    <property type="match status" value="1"/>
</dbReference>
<evidence type="ECO:0000256" key="3">
    <source>
        <dbReference type="ARBA" id="ARBA00007012"/>
    </source>
</evidence>
<evidence type="ECO:0000256" key="2">
    <source>
        <dbReference type="ARBA" id="ARBA00004448"/>
    </source>
</evidence>
<evidence type="ECO:0000256" key="17">
    <source>
        <dbReference type="ARBA" id="ARBA00049551"/>
    </source>
</evidence>
<feature type="transmembrane region" description="Helical" evidence="18">
    <location>
        <begin position="308"/>
        <end position="326"/>
    </location>
</feature>